<dbReference type="Proteomes" id="UP000887579">
    <property type="component" value="Unplaced"/>
</dbReference>
<name>A0AC34GB78_9BILA</name>
<proteinExistence type="predicted"/>
<dbReference type="WBParaSite" id="ES5_v2.g26823.t1">
    <property type="protein sequence ID" value="ES5_v2.g26823.t1"/>
    <property type="gene ID" value="ES5_v2.g26823"/>
</dbReference>
<evidence type="ECO:0000313" key="1">
    <source>
        <dbReference type="Proteomes" id="UP000887579"/>
    </source>
</evidence>
<evidence type="ECO:0000313" key="2">
    <source>
        <dbReference type="WBParaSite" id="ES5_v2.g26823.t1"/>
    </source>
</evidence>
<organism evidence="1 2">
    <name type="scientific">Panagrolaimus sp. ES5</name>
    <dbReference type="NCBI Taxonomy" id="591445"/>
    <lineage>
        <taxon>Eukaryota</taxon>
        <taxon>Metazoa</taxon>
        <taxon>Ecdysozoa</taxon>
        <taxon>Nematoda</taxon>
        <taxon>Chromadorea</taxon>
        <taxon>Rhabditida</taxon>
        <taxon>Tylenchina</taxon>
        <taxon>Panagrolaimomorpha</taxon>
        <taxon>Panagrolaimoidea</taxon>
        <taxon>Panagrolaimidae</taxon>
        <taxon>Panagrolaimus</taxon>
    </lineage>
</organism>
<sequence>MTPTKKRDQRRRIRRPGQPQEQALGDDKIKITLKEAMKQGLIDSRTQRFRQGNQDMSLHDALSQGLIDPSSEWIIPNRQSQVGPTIEEKTEETVTETGQQLAPKIYPDKQLEETVSTVRRVRKTETSAVGGPGGVSVYRAITGGKNSIEVPADGYHIREAERRGFVDLSSGI</sequence>
<accession>A0AC34GB78</accession>
<reference evidence="2" key="1">
    <citation type="submission" date="2022-11" db="UniProtKB">
        <authorList>
            <consortium name="WormBaseParasite"/>
        </authorList>
    </citation>
    <scope>IDENTIFICATION</scope>
</reference>
<protein>
    <submittedName>
        <fullName evidence="2">Uncharacterized protein</fullName>
    </submittedName>
</protein>